<organism evidence="2 3">
    <name type="scientific">Tetrapyrgos nigripes</name>
    <dbReference type="NCBI Taxonomy" id="182062"/>
    <lineage>
        <taxon>Eukaryota</taxon>
        <taxon>Fungi</taxon>
        <taxon>Dikarya</taxon>
        <taxon>Basidiomycota</taxon>
        <taxon>Agaricomycotina</taxon>
        <taxon>Agaricomycetes</taxon>
        <taxon>Agaricomycetidae</taxon>
        <taxon>Agaricales</taxon>
        <taxon>Marasmiineae</taxon>
        <taxon>Marasmiaceae</taxon>
        <taxon>Tetrapyrgos</taxon>
    </lineage>
</organism>
<gene>
    <name evidence="2" type="ORF">D9758_015078</name>
</gene>
<protein>
    <submittedName>
        <fullName evidence="2">Uncharacterized protein</fullName>
    </submittedName>
</protein>
<accession>A0A8H5C863</accession>
<keyword evidence="3" id="KW-1185">Reference proteome</keyword>
<reference evidence="2 3" key="1">
    <citation type="journal article" date="2020" name="ISME J.">
        <title>Uncovering the hidden diversity of litter-decomposition mechanisms in mushroom-forming fungi.</title>
        <authorList>
            <person name="Floudas D."/>
            <person name="Bentzer J."/>
            <person name="Ahren D."/>
            <person name="Johansson T."/>
            <person name="Persson P."/>
            <person name="Tunlid A."/>
        </authorList>
    </citation>
    <scope>NUCLEOTIDE SEQUENCE [LARGE SCALE GENOMIC DNA]</scope>
    <source>
        <strain evidence="2 3">CBS 291.85</strain>
    </source>
</reference>
<feature type="region of interest" description="Disordered" evidence="1">
    <location>
        <begin position="1"/>
        <end position="22"/>
    </location>
</feature>
<dbReference type="EMBL" id="JAACJM010000224">
    <property type="protein sequence ID" value="KAF5336708.1"/>
    <property type="molecule type" value="Genomic_DNA"/>
</dbReference>
<dbReference type="AlphaFoldDB" id="A0A8H5C863"/>
<comment type="caution">
    <text evidence="2">The sequence shown here is derived from an EMBL/GenBank/DDBJ whole genome shotgun (WGS) entry which is preliminary data.</text>
</comment>
<proteinExistence type="predicted"/>
<evidence type="ECO:0000313" key="3">
    <source>
        <dbReference type="Proteomes" id="UP000559256"/>
    </source>
</evidence>
<sequence>MTLITRGSSLRPDGFDPTNRKTHKNAETIKLLKSLDLEGKLAMNKEIEEKNRLKRRAKLDKAMGRPADDLSPIASLVTIPDADYEDIRKAPDLFQRVKSLLSTRMLQYMTRKNTEEKAAGKDASGVHAYAPEVKVVRRGSSATTDFNYPNELFLAANHNYLPLGLFHSSRIHRIASTGNNLNTRIVYPNGVKTRIWDIAAMVKAFGFENDDFEGLPTFVEYSDAMKNYSSFVVEWERKKEDGNHAQFIFAHSTFWCKNFDIVDLYPYWKKTEKDLRLDWHDQRLGYDLTTYRYQLQNCRTAYTLDQRLSLQRRL</sequence>
<evidence type="ECO:0000313" key="2">
    <source>
        <dbReference type="EMBL" id="KAF5336708.1"/>
    </source>
</evidence>
<dbReference type="OrthoDB" id="2944942at2759"/>
<dbReference type="Proteomes" id="UP000559256">
    <property type="component" value="Unassembled WGS sequence"/>
</dbReference>
<evidence type="ECO:0000256" key="1">
    <source>
        <dbReference type="SAM" id="MobiDB-lite"/>
    </source>
</evidence>
<name>A0A8H5C863_9AGAR</name>